<evidence type="ECO:0000256" key="1">
    <source>
        <dbReference type="SAM" id="Phobius"/>
    </source>
</evidence>
<protein>
    <submittedName>
        <fullName evidence="2">Uncharacterized protein</fullName>
    </submittedName>
</protein>
<accession>A0ABS0RAF5</accession>
<gene>
    <name evidence="2" type="ORF">JBF12_15440</name>
</gene>
<keyword evidence="1" id="KW-0812">Transmembrane</keyword>
<feature type="transmembrane region" description="Helical" evidence="1">
    <location>
        <begin position="20"/>
        <end position="43"/>
    </location>
</feature>
<sequence length="180" mass="19754">MLTLVTSAASWSHLLSILDVSALWLPEWLAIGVSMWLMGSLALPFEKEEAITPKRALGLGRKRAITLASALALLLATGTTVFVFMGAGPGLHPWWTWPLLAATTGSGVAVVAGLRTQWGAYTITHILLALRGRMPWRLARFLDDAHRLGVLRQVGSLYQFRHARLRAHLAEQRHGPPSNH</sequence>
<name>A0ABS0RAF5_9ACTN</name>
<keyword evidence="1" id="KW-1133">Transmembrane helix</keyword>
<reference evidence="2 3" key="1">
    <citation type="submission" date="2020-12" db="EMBL/GenBank/DDBJ databases">
        <authorList>
            <person name="Kusuma A.B."/>
            <person name="Nouioui I."/>
            <person name="Goodfellow M."/>
        </authorList>
    </citation>
    <scope>NUCLEOTIDE SEQUENCE [LARGE SCALE GENOMIC DNA]</scope>
    <source>
        <strain evidence="2 3">DSM 41764</strain>
    </source>
</reference>
<proteinExistence type="predicted"/>
<evidence type="ECO:0000313" key="2">
    <source>
        <dbReference type="EMBL" id="MBI0314358.1"/>
    </source>
</evidence>
<dbReference type="RefSeq" id="WP_198277433.1">
    <property type="nucleotide sequence ID" value="NZ_BAAAIF010000026.1"/>
</dbReference>
<dbReference type="Proteomes" id="UP000638849">
    <property type="component" value="Unassembled WGS sequence"/>
</dbReference>
<comment type="caution">
    <text evidence="2">The sequence shown here is derived from an EMBL/GenBank/DDBJ whole genome shotgun (WGS) entry which is preliminary data.</text>
</comment>
<keyword evidence="3" id="KW-1185">Reference proteome</keyword>
<feature type="transmembrane region" description="Helical" evidence="1">
    <location>
        <begin position="64"/>
        <end position="87"/>
    </location>
</feature>
<dbReference type="EMBL" id="JAEEAQ010000123">
    <property type="protein sequence ID" value="MBI0314358.1"/>
    <property type="molecule type" value="Genomic_DNA"/>
</dbReference>
<keyword evidence="1" id="KW-0472">Membrane</keyword>
<evidence type="ECO:0000313" key="3">
    <source>
        <dbReference type="Proteomes" id="UP000638849"/>
    </source>
</evidence>
<organism evidence="2 3">
    <name type="scientific">Streptomyces javensis</name>
    <dbReference type="NCBI Taxonomy" id="114698"/>
    <lineage>
        <taxon>Bacteria</taxon>
        <taxon>Bacillati</taxon>
        <taxon>Actinomycetota</taxon>
        <taxon>Actinomycetes</taxon>
        <taxon>Kitasatosporales</taxon>
        <taxon>Streptomycetaceae</taxon>
        <taxon>Streptomyces</taxon>
        <taxon>Streptomyces violaceusniger group</taxon>
    </lineage>
</organism>